<keyword evidence="1" id="KW-0406">Ion transport</keyword>
<protein>
    <recommendedName>
        <fullName evidence="1">ATP synthase protein I</fullName>
    </recommendedName>
</protein>
<keyword evidence="1" id="KW-0813">Transport</keyword>
<dbReference type="GO" id="GO:1902600">
    <property type="term" value="P:proton transmembrane transport"/>
    <property type="evidence" value="ECO:0007669"/>
    <property type="project" value="UniProtKB-KW"/>
</dbReference>
<dbReference type="Pfam" id="PF09527">
    <property type="entry name" value="ATPase_gene1"/>
    <property type="match status" value="1"/>
</dbReference>
<evidence type="ECO:0000313" key="4">
    <source>
        <dbReference type="Proteomes" id="UP000282837"/>
    </source>
</evidence>
<gene>
    <name evidence="3" type="ORF">EOE18_14230</name>
</gene>
<keyword evidence="1" id="KW-0375">Hydrogen ion transport</keyword>
<dbReference type="OrthoDB" id="15401at2"/>
<organism evidence="3 4">
    <name type="scientific">Novosphingobium umbonatum</name>
    <dbReference type="NCBI Taxonomy" id="1908524"/>
    <lineage>
        <taxon>Bacteria</taxon>
        <taxon>Pseudomonadati</taxon>
        <taxon>Pseudomonadota</taxon>
        <taxon>Alphaproteobacteria</taxon>
        <taxon>Sphingomonadales</taxon>
        <taxon>Sphingomonadaceae</taxon>
        <taxon>Novosphingobium</taxon>
    </lineage>
</organism>
<sequence length="109" mass="11981">MDDRPEAQDCGDRDARMQAIDLRLQELQEREQARKAPNGGAQADANYRLGNRVLTELIAGIGGGAFFGWVIDRFAGTRPWGLLVVMALGTIVAFRNIIRISSPSPDQPE</sequence>
<dbReference type="Proteomes" id="UP000282837">
    <property type="component" value="Unassembled WGS sequence"/>
</dbReference>
<keyword evidence="4" id="KW-1185">Reference proteome</keyword>
<accession>A0A3S2VRD9</accession>
<dbReference type="AlphaFoldDB" id="A0A3S2VRD9"/>
<dbReference type="InterPro" id="IPR032820">
    <property type="entry name" value="ATPase_put"/>
</dbReference>
<evidence type="ECO:0000256" key="1">
    <source>
        <dbReference type="PIRNR" id="PIRNR032126"/>
    </source>
</evidence>
<comment type="function">
    <text evidence="1">A possible function for this protein is to guide the assembly of the membrane sector of the ATPase enzyme complex.</text>
</comment>
<dbReference type="InterPro" id="IPR016989">
    <property type="entry name" value="Atp1_alphaprobac"/>
</dbReference>
<evidence type="ECO:0000256" key="2">
    <source>
        <dbReference type="SAM" id="Phobius"/>
    </source>
</evidence>
<comment type="similarity">
    <text evidence="1">Belongs to the bacterial AtpI family.</text>
</comment>
<keyword evidence="2" id="KW-0812">Transmembrane</keyword>
<keyword evidence="2" id="KW-1133">Transmembrane helix</keyword>
<dbReference type="EMBL" id="SACO01000012">
    <property type="protein sequence ID" value="RVU03732.1"/>
    <property type="molecule type" value="Genomic_DNA"/>
</dbReference>
<comment type="caution">
    <text evidence="3">The sequence shown here is derived from an EMBL/GenBank/DDBJ whole genome shotgun (WGS) entry which is preliminary data.</text>
</comment>
<keyword evidence="1 2" id="KW-0472">Membrane</keyword>
<evidence type="ECO:0000313" key="3">
    <source>
        <dbReference type="EMBL" id="RVU03732.1"/>
    </source>
</evidence>
<dbReference type="GO" id="GO:0045259">
    <property type="term" value="C:proton-transporting ATP synthase complex"/>
    <property type="evidence" value="ECO:0007669"/>
    <property type="project" value="UniProtKB-UniRule"/>
</dbReference>
<feature type="transmembrane region" description="Helical" evidence="2">
    <location>
        <begin position="53"/>
        <end position="71"/>
    </location>
</feature>
<dbReference type="PIRSF" id="PIRSF032126">
    <property type="entry name" value="F0F1_ATP_synthase_subunit_I"/>
    <property type="match status" value="1"/>
</dbReference>
<reference evidence="3 4" key="1">
    <citation type="submission" date="2019-01" db="EMBL/GenBank/DDBJ databases">
        <authorList>
            <person name="Chen W.-M."/>
        </authorList>
    </citation>
    <scope>NUCLEOTIDE SEQUENCE [LARGE SCALE GENOMIC DNA]</scope>
    <source>
        <strain evidence="3 4">FSY-9</strain>
    </source>
</reference>
<feature type="transmembrane region" description="Helical" evidence="2">
    <location>
        <begin position="77"/>
        <end position="98"/>
    </location>
</feature>
<name>A0A3S2VRD9_9SPHN</name>
<proteinExistence type="inferred from homology"/>